<keyword evidence="1" id="KW-0472">Membrane</keyword>
<keyword evidence="3" id="KW-1185">Reference proteome</keyword>
<dbReference type="EMBL" id="MF782455">
    <property type="protein sequence ID" value="ATZ80320.1"/>
    <property type="molecule type" value="Genomic_DNA"/>
</dbReference>
<reference evidence="2" key="1">
    <citation type="journal article" date="2017" name="Elife">
        <title>The kinetoplastid-infecting Bodo saltans virus (BsV), a window into the most abundant giant viruses in the sea.</title>
        <authorList>
            <person name="Deeg C.M."/>
            <person name="Chow C.-E.T."/>
            <person name="Suttle C.A."/>
        </authorList>
    </citation>
    <scope>NUCLEOTIDE SEQUENCE</scope>
    <source>
        <strain evidence="2">NG1</strain>
    </source>
</reference>
<name>A0A2H4UTQ2_9VIRU</name>
<evidence type="ECO:0000313" key="2">
    <source>
        <dbReference type="EMBL" id="ATZ80320.1"/>
    </source>
</evidence>
<organism evidence="2">
    <name type="scientific">Bodo saltans virus</name>
    <dbReference type="NCBI Taxonomy" id="2024608"/>
    <lineage>
        <taxon>Viruses</taxon>
        <taxon>Varidnaviria</taxon>
        <taxon>Bamfordvirae</taxon>
        <taxon>Nucleocytoviricota</taxon>
        <taxon>Megaviricetes</taxon>
        <taxon>Imitervirales</taxon>
        <taxon>Mimiviridae</taxon>
        <taxon>Klosneuvirinae</taxon>
        <taxon>Theiavirus</taxon>
        <taxon>Theiavirus salishense</taxon>
    </lineage>
</organism>
<evidence type="ECO:0000313" key="3">
    <source>
        <dbReference type="Proteomes" id="UP000240325"/>
    </source>
</evidence>
<protein>
    <submittedName>
        <fullName evidence="2">Uncharacterized protein</fullName>
    </submittedName>
</protein>
<gene>
    <name evidence="2" type="ORF">BMW23_0262</name>
</gene>
<sequence>MTTFFEKTYAFLAEFGILSAEVRWFIVICLSVFLIIFGIMEVLKKDAVEQINNNNLKGYDSQYIPDELDDYYLSPVKLDNDSPIKSKTIAITIFLAVIFIVLFAYINKYFAERYKPYAAVVGSLSLIDFFHIIF</sequence>
<feature type="transmembrane region" description="Helical" evidence="1">
    <location>
        <begin position="89"/>
        <end position="110"/>
    </location>
</feature>
<evidence type="ECO:0000256" key="1">
    <source>
        <dbReference type="SAM" id="Phobius"/>
    </source>
</evidence>
<keyword evidence="1" id="KW-0812">Transmembrane</keyword>
<dbReference type="Proteomes" id="UP000240325">
    <property type="component" value="Segment"/>
</dbReference>
<feature type="transmembrane region" description="Helical" evidence="1">
    <location>
        <begin position="22"/>
        <end position="43"/>
    </location>
</feature>
<accession>A0A2H4UTQ2</accession>
<proteinExistence type="predicted"/>
<keyword evidence="1" id="KW-1133">Transmembrane helix</keyword>